<dbReference type="EMBL" id="BMAT01010240">
    <property type="protein sequence ID" value="GFS23073.1"/>
    <property type="molecule type" value="Genomic_DNA"/>
</dbReference>
<dbReference type="InterPro" id="IPR000719">
    <property type="entry name" value="Prot_kinase_dom"/>
</dbReference>
<dbReference type="Pfam" id="PF00069">
    <property type="entry name" value="Pkinase"/>
    <property type="match status" value="1"/>
</dbReference>
<gene>
    <name evidence="3" type="ORF">ElyMa_005124800</name>
</gene>
<dbReference type="PROSITE" id="PS50011">
    <property type="entry name" value="PROTEIN_KINASE_DOM"/>
    <property type="match status" value="1"/>
</dbReference>
<dbReference type="SUPFAM" id="SSF56112">
    <property type="entry name" value="Protein kinase-like (PK-like)"/>
    <property type="match status" value="1"/>
</dbReference>
<evidence type="ECO:0000256" key="1">
    <source>
        <dbReference type="ARBA" id="ARBA00038349"/>
    </source>
</evidence>
<dbReference type="InterPro" id="IPR011009">
    <property type="entry name" value="Kinase-like_dom_sf"/>
</dbReference>
<dbReference type="PANTHER" id="PTHR12984:SF15">
    <property type="entry name" value="PROTEIN-ASSOCIATING WITH THE CARBOXYL-TERMINAL DOMAIN OF EZRIN"/>
    <property type="match status" value="1"/>
</dbReference>
<organism evidence="3 4">
    <name type="scientific">Elysia marginata</name>
    <dbReference type="NCBI Taxonomy" id="1093978"/>
    <lineage>
        <taxon>Eukaryota</taxon>
        <taxon>Metazoa</taxon>
        <taxon>Spiralia</taxon>
        <taxon>Lophotrochozoa</taxon>
        <taxon>Mollusca</taxon>
        <taxon>Gastropoda</taxon>
        <taxon>Heterobranchia</taxon>
        <taxon>Euthyneura</taxon>
        <taxon>Panpulmonata</taxon>
        <taxon>Sacoglossa</taxon>
        <taxon>Placobranchoidea</taxon>
        <taxon>Plakobranchidae</taxon>
        <taxon>Elysia</taxon>
    </lineage>
</organism>
<dbReference type="Gene3D" id="1.25.10.10">
    <property type="entry name" value="Leucine-rich Repeat Variant"/>
    <property type="match status" value="1"/>
</dbReference>
<dbReference type="GO" id="GO:0004672">
    <property type="term" value="F:protein kinase activity"/>
    <property type="evidence" value="ECO:0007669"/>
    <property type="project" value="InterPro"/>
</dbReference>
<feature type="domain" description="Protein kinase" evidence="2">
    <location>
        <begin position="1"/>
        <end position="243"/>
    </location>
</feature>
<dbReference type="Proteomes" id="UP000762676">
    <property type="component" value="Unassembled WGS sequence"/>
</dbReference>
<accession>A0AAV4JJZ1</accession>
<sequence length="456" mass="50846">MGAENSVLEGCEWDEPLESSLPWTIYPVVKADGATATVFQAKIAEKKDGDLLKKNTAILRGLRHPNIIRYIGGGEARDDIWLATEYVTPLITSMPDLTFDEICVGLHDLLQAVNFLHSTLGTCHNNLCISSLFLGHDGTWKLGELQHACKFSDATQAFLDQCRAFRKEDSLAPEEKAAVVQMSPFTGHARDMYSFGVVLDTLLESLREKDDRMKDLEQQATACFSSDPSMRPTAASLLKLQFLRSDLFEIIDFLKNVTMKSEADKKDFFSTIVLRLEKLPQAVIARRLVIPLLARFVLLDESADRCVIPHLLTPKSGTSRHGLLSEDLFRQYVIPQLYNIFHVHDCHIRLVLLQHFSQYVHLFSRQQLDDDIFLQILLGVRDSDDRVVAASLRALADLVPIMGGDVVVGAARKPFFFHGLPKQVSAQDLAKISAAPQNVTAILSSHKPLLKDLAAG</sequence>
<dbReference type="Gene3D" id="1.10.510.10">
    <property type="entry name" value="Transferase(Phosphotransferase) domain 1"/>
    <property type="match status" value="1"/>
</dbReference>
<evidence type="ECO:0000259" key="2">
    <source>
        <dbReference type="PROSITE" id="PS50011"/>
    </source>
</evidence>
<comment type="caution">
    <text evidence="3">The sequence shown here is derived from an EMBL/GenBank/DDBJ whole genome shotgun (WGS) entry which is preliminary data.</text>
</comment>
<protein>
    <submittedName>
        <fullName evidence="3">Protein-associating with the carboxyl-terminal domain of ezrin-like</fullName>
    </submittedName>
</protein>
<proteinExistence type="inferred from homology"/>
<evidence type="ECO:0000313" key="3">
    <source>
        <dbReference type="EMBL" id="GFS23073.1"/>
    </source>
</evidence>
<evidence type="ECO:0000313" key="4">
    <source>
        <dbReference type="Proteomes" id="UP000762676"/>
    </source>
</evidence>
<dbReference type="Gene3D" id="3.30.200.20">
    <property type="entry name" value="Phosphorylase Kinase, domain 1"/>
    <property type="match status" value="1"/>
</dbReference>
<dbReference type="InterPro" id="IPR016024">
    <property type="entry name" value="ARM-type_fold"/>
</dbReference>
<dbReference type="AlphaFoldDB" id="A0AAV4JJZ1"/>
<name>A0AAV4JJZ1_9GAST</name>
<reference evidence="3 4" key="1">
    <citation type="journal article" date="2021" name="Elife">
        <title>Chloroplast acquisition without the gene transfer in kleptoplastic sea slugs, Plakobranchus ocellatus.</title>
        <authorList>
            <person name="Maeda T."/>
            <person name="Takahashi S."/>
            <person name="Yoshida T."/>
            <person name="Shimamura S."/>
            <person name="Takaki Y."/>
            <person name="Nagai Y."/>
            <person name="Toyoda A."/>
            <person name="Suzuki Y."/>
            <person name="Arimoto A."/>
            <person name="Ishii H."/>
            <person name="Satoh N."/>
            <person name="Nishiyama T."/>
            <person name="Hasebe M."/>
            <person name="Maruyama T."/>
            <person name="Minagawa J."/>
            <person name="Obokata J."/>
            <person name="Shigenobu S."/>
        </authorList>
    </citation>
    <scope>NUCLEOTIDE SEQUENCE [LARGE SCALE GENOMIC DNA]</scope>
</reference>
<dbReference type="GO" id="GO:0005524">
    <property type="term" value="F:ATP binding"/>
    <property type="evidence" value="ECO:0007669"/>
    <property type="project" value="InterPro"/>
</dbReference>
<dbReference type="PANTHER" id="PTHR12984">
    <property type="entry name" value="SCY1-RELATED S/T PROTEIN KINASE-LIKE"/>
    <property type="match status" value="1"/>
</dbReference>
<dbReference type="SMART" id="SM00220">
    <property type="entry name" value="S_TKc"/>
    <property type="match status" value="1"/>
</dbReference>
<dbReference type="InterPro" id="IPR051177">
    <property type="entry name" value="CIK-Related_Protein"/>
</dbReference>
<keyword evidence="4" id="KW-1185">Reference proteome</keyword>
<feature type="non-terminal residue" evidence="3">
    <location>
        <position position="456"/>
    </location>
</feature>
<dbReference type="InterPro" id="IPR011989">
    <property type="entry name" value="ARM-like"/>
</dbReference>
<dbReference type="SUPFAM" id="SSF48371">
    <property type="entry name" value="ARM repeat"/>
    <property type="match status" value="1"/>
</dbReference>
<comment type="similarity">
    <text evidence="1">Belongs to the protein kinase superfamily.</text>
</comment>